<dbReference type="InterPro" id="IPR050925">
    <property type="entry name" value="Rhomboid_protease_S54"/>
</dbReference>
<keyword evidence="8" id="KW-1185">Reference proteome</keyword>
<dbReference type="EMBL" id="PTJC01000006">
    <property type="protein sequence ID" value="PPK85463.1"/>
    <property type="molecule type" value="Genomic_DNA"/>
</dbReference>
<accession>A0A2S6I2S7</accession>
<keyword evidence="4 5" id="KW-0472">Membrane</keyword>
<dbReference type="Proteomes" id="UP000237662">
    <property type="component" value="Unassembled WGS sequence"/>
</dbReference>
<feature type="transmembrane region" description="Helical" evidence="5">
    <location>
        <begin position="58"/>
        <end position="78"/>
    </location>
</feature>
<evidence type="ECO:0000256" key="1">
    <source>
        <dbReference type="ARBA" id="ARBA00004141"/>
    </source>
</evidence>
<feature type="transmembrane region" description="Helical" evidence="5">
    <location>
        <begin position="90"/>
        <end position="111"/>
    </location>
</feature>
<feature type="transmembrane region" description="Helical" evidence="5">
    <location>
        <begin position="254"/>
        <end position="271"/>
    </location>
</feature>
<proteinExistence type="predicted"/>
<dbReference type="InterPro" id="IPR035952">
    <property type="entry name" value="Rhomboid-like_sf"/>
</dbReference>
<dbReference type="Gene3D" id="1.20.1540.10">
    <property type="entry name" value="Rhomboid-like"/>
    <property type="match status" value="1"/>
</dbReference>
<dbReference type="GO" id="GO:0016020">
    <property type="term" value="C:membrane"/>
    <property type="evidence" value="ECO:0007669"/>
    <property type="project" value="UniProtKB-SubCell"/>
</dbReference>
<dbReference type="RefSeq" id="WP_104419963.1">
    <property type="nucleotide sequence ID" value="NZ_PTJC01000006.1"/>
</dbReference>
<comment type="subcellular location">
    <subcellularLocation>
        <location evidence="1">Membrane</location>
        <topology evidence="1">Multi-pass membrane protein</topology>
    </subcellularLocation>
</comment>
<feature type="transmembrane region" description="Helical" evidence="5">
    <location>
        <begin position="199"/>
        <end position="222"/>
    </location>
</feature>
<dbReference type="PANTHER" id="PTHR43731:SF26">
    <property type="entry name" value="RHOMBOID-LIKE PROTEIN 10, CHLOROPLASTIC"/>
    <property type="match status" value="1"/>
</dbReference>
<sequence>MPPMTPLVKNLLIINVVVFALLNLLPYLGISTNGMADYLALHYPTSDRFHPIQLVSHFFVHGGLTHIFFNMFGLVMFGPLLERRYGGQRFLILYLVAAAGAVALHFGWTWYEINALEDTLASFRVDPTLASFTDFFSSVDTRSLTMDDGTPVSRVVGDIATELTLNSDDPSLVREEATAMMQEYIDFKTDVPMVGASGALYGVVAAFAILYPSFPLMLIFLPIPIRAKFFVPILLAVDLFLGVMQFSWDPIAHFAHLGGAIAGGLLAYFWHRSDPPAGAQRWDRGVPR</sequence>
<feature type="transmembrane region" description="Helical" evidence="5">
    <location>
        <begin position="229"/>
        <end position="248"/>
    </location>
</feature>
<dbReference type="PANTHER" id="PTHR43731">
    <property type="entry name" value="RHOMBOID PROTEASE"/>
    <property type="match status" value="1"/>
</dbReference>
<name>A0A2S6I2S7_9BACT</name>
<protein>
    <submittedName>
        <fullName evidence="7">Rhomboid family protein</fullName>
    </submittedName>
</protein>
<evidence type="ECO:0000313" key="7">
    <source>
        <dbReference type="EMBL" id="PPK85463.1"/>
    </source>
</evidence>
<feature type="domain" description="Peptidase S54 rhomboid" evidence="6">
    <location>
        <begin position="184"/>
        <end position="272"/>
    </location>
</feature>
<dbReference type="AlphaFoldDB" id="A0A2S6I2S7"/>
<keyword evidence="2 5" id="KW-0812">Transmembrane</keyword>
<dbReference type="GO" id="GO:0004252">
    <property type="term" value="F:serine-type endopeptidase activity"/>
    <property type="evidence" value="ECO:0007669"/>
    <property type="project" value="InterPro"/>
</dbReference>
<evidence type="ECO:0000256" key="5">
    <source>
        <dbReference type="SAM" id="Phobius"/>
    </source>
</evidence>
<evidence type="ECO:0000256" key="2">
    <source>
        <dbReference type="ARBA" id="ARBA00022692"/>
    </source>
</evidence>
<keyword evidence="3 5" id="KW-1133">Transmembrane helix</keyword>
<gene>
    <name evidence="7" type="ORF">CLV84_2361</name>
</gene>
<evidence type="ECO:0000259" key="6">
    <source>
        <dbReference type="Pfam" id="PF01694"/>
    </source>
</evidence>
<dbReference type="Pfam" id="PF01694">
    <property type="entry name" value="Rhomboid"/>
    <property type="match status" value="2"/>
</dbReference>
<dbReference type="OrthoDB" id="9807874at2"/>
<evidence type="ECO:0000256" key="4">
    <source>
        <dbReference type="ARBA" id="ARBA00023136"/>
    </source>
</evidence>
<reference evidence="7 8" key="1">
    <citation type="submission" date="2018-02" db="EMBL/GenBank/DDBJ databases">
        <title>Genomic Encyclopedia of Archaeal and Bacterial Type Strains, Phase II (KMG-II): from individual species to whole genera.</title>
        <authorList>
            <person name="Goeker M."/>
        </authorList>
    </citation>
    <scope>NUCLEOTIDE SEQUENCE [LARGE SCALE GENOMIC DNA]</scope>
    <source>
        <strain evidence="7 8">DSM 29526</strain>
    </source>
</reference>
<dbReference type="SUPFAM" id="SSF144091">
    <property type="entry name" value="Rhomboid-like"/>
    <property type="match status" value="1"/>
</dbReference>
<feature type="transmembrane region" description="Helical" evidence="5">
    <location>
        <begin position="12"/>
        <end position="30"/>
    </location>
</feature>
<evidence type="ECO:0000313" key="8">
    <source>
        <dbReference type="Proteomes" id="UP000237662"/>
    </source>
</evidence>
<comment type="caution">
    <text evidence="7">The sequence shown here is derived from an EMBL/GenBank/DDBJ whole genome shotgun (WGS) entry which is preliminary data.</text>
</comment>
<feature type="domain" description="Peptidase S54 rhomboid" evidence="6">
    <location>
        <begin position="52"/>
        <end position="105"/>
    </location>
</feature>
<evidence type="ECO:0000256" key="3">
    <source>
        <dbReference type="ARBA" id="ARBA00022989"/>
    </source>
</evidence>
<dbReference type="InterPro" id="IPR022764">
    <property type="entry name" value="Peptidase_S54_rhomboid_dom"/>
</dbReference>
<organism evidence="7 8">
    <name type="scientific">Neolewinella xylanilytica</name>
    <dbReference type="NCBI Taxonomy" id="1514080"/>
    <lineage>
        <taxon>Bacteria</taxon>
        <taxon>Pseudomonadati</taxon>
        <taxon>Bacteroidota</taxon>
        <taxon>Saprospiria</taxon>
        <taxon>Saprospirales</taxon>
        <taxon>Lewinellaceae</taxon>
        <taxon>Neolewinella</taxon>
    </lineage>
</organism>